<organism evidence="2 3">
    <name type="scientific">Fadolivirus FV1/VV64</name>
    <dbReference type="NCBI Taxonomy" id="3070911"/>
    <lineage>
        <taxon>Viruses</taxon>
        <taxon>Varidnaviria</taxon>
        <taxon>Bamfordvirae</taxon>
        <taxon>Nucleocytoviricota</taxon>
        <taxon>Megaviricetes</taxon>
        <taxon>Imitervirales</taxon>
        <taxon>Mimiviridae</taxon>
        <taxon>Klosneuvirinae</taxon>
        <taxon>Fadolivirus</taxon>
        <taxon>Fadolivirus algeromassiliense</taxon>
    </lineage>
</organism>
<dbReference type="EMBL" id="MT418680">
    <property type="protein sequence ID" value="QKF93813.1"/>
    <property type="molecule type" value="Genomic_DNA"/>
</dbReference>
<keyword evidence="3" id="KW-1185">Reference proteome</keyword>
<accession>A0A7D3UQI0</accession>
<sequence length="200" mass="22664">MMGTSIQELNKKNKNEYFDNLRDLQTMGQVNYNAGQNTHYEQGHNAAHNMHQAQQNQYYNMQNTGNYPQFIQPDQQNPGYLTKQGGQCSKQTKDVMDIEELAKEINDNLTEDTFASVSDGESEDNQSGMNLLSSIPHVFREPLVILVLYVIMSQSIVRETLAKYISQLNPDMEGKFSLTGVLIYGVLLAALFALVKKYLL</sequence>
<dbReference type="Proteomes" id="UP001162001">
    <property type="component" value="Segment"/>
</dbReference>
<protein>
    <submittedName>
        <fullName evidence="2">Uncharacterized protein</fullName>
    </submittedName>
</protein>
<feature type="transmembrane region" description="Helical" evidence="1">
    <location>
        <begin position="176"/>
        <end position="195"/>
    </location>
</feature>
<keyword evidence="1" id="KW-0812">Transmembrane</keyword>
<reference evidence="2 3" key="1">
    <citation type="submission" date="2020-04" db="EMBL/GenBank/DDBJ databases">
        <title>Advantages and limits of metagenomic assembly and binning of a giant virus.</title>
        <authorList>
            <person name="Schulz F."/>
            <person name="Andreani J."/>
            <person name="Francis R."/>
            <person name="Boudjemaa H."/>
            <person name="Bou Khalil J.Y."/>
            <person name="Lee J."/>
            <person name="La Scola B."/>
            <person name="Woyke T."/>
        </authorList>
    </citation>
    <scope>NUCLEOTIDE SEQUENCE [LARGE SCALE GENOMIC DNA]</scope>
    <source>
        <strain evidence="2 3">FV1/VV64</strain>
    </source>
</reference>
<name>A0A7D3UQI0_9VIRU</name>
<evidence type="ECO:0000313" key="3">
    <source>
        <dbReference type="Proteomes" id="UP001162001"/>
    </source>
</evidence>
<evidence type="ECO:0000313" key="2">
    <source>
        <dbReference type="EMBL" id="QKF93813.1"/>
    </source>
</evidence>
<gene>
    <name evidence="2" type="ORF">Fadolivirus_1_355</name>
</gene>
<evidence type="ECO:0000256" key="1">
    <source>
        <dbReference type="SAM" id="Phobius"/>
    </source>
</evidence>
<keyword evidence="1" id="KW-0472">Membrane</keyword>
<proteinExistence type="predicted"/>
<keyword evidence="1" id="KW-1133">Transmembrane helix</keyword>